<evidence type="ECO:0000256" key="6">
    <source>
        <dbReference type="ARBA" id="ARBA00022967"/>
    </source>
</evidence>
<dbReference type="HAMAP" id="MF_00462">
    <property type="entry name" value="RsxD_RnfD"/>
    <property type="match status" value="1"/>
</dbReference>
<keyword evidence="3 10" id="KW-0285">Flavoprotein</keyword>
<keyword evidence="12" id="KW-1185">Reference proteome</keyword>
<dbReference type="InterPro" id="IPR011303">
    <property type="entry name" value="RnfD_bac"/>
</dbReference>
<keyword evidence="4 10" id="KW-0288">FMN</keyword>
<dbReference type="InterPro" id="IPR004338">
    <property type="entry name" value="NqrB/RnfD"/>
</dbReference>
<keyword evidence="5 10" id="KW-0812">Transmembrane</keyword>
<dbReference type="PANTHER" id="PTHR30578:SF0">
    <property type="entry name" value="ION-TRANSLOCATING OXIDOREDUCTASE COMPLEX SUBUNIT D"/>
    <property type="match status" value="1"/>
</dbReference>
<comment type="cofactor">
    <cofactor evidence="10">
        <name>FMN</name>
        <dbReference type="ChEBI" id="CHEBI:58210"/>
    </cofactor>
</comment>
<accession>A0ABU9TMZ1</accession>
<dbReference type="Proteomes" id="UP001449225">
    <property type="component" value="Unassembled WGS sequence"/>
</dbReference>
<dbReference type="Pfam" id="PF03116">
    <property type="entry name" value="NQR2_RnfD_RnfE"/>
    <property type="match status" value="1"/>
</dbReference>
<dbReference type="NCBIfam" id="TIGR01946">
    <property type="entry name" value="rnfD"/>
    <property type="match status" value="1"/>
</dbReference>
<dbReference type="RefSeq" id="WP_067983017.1">
    <property type="nucleotide sequence ID" value="NZ_CAXBCE010000025.1"/>
</dbReference>
<name>A0ABU9TMZ1_9GAMM</name>
<comment type="caution">
    <text evidence="11">The sequence shown here is derived from an EMBL/GenBank/DDBJ whole genome shotgun (WGS) entry which is preliminary data.</text>
</comment>
<keyword evidence="7 10" id="KW-0249">Electron transport</keyword>
<gene>
    <name evidence="11" type="primary">rsxD</name>
    <name evidence="10" type="synonym">rnfD</name>
    <name evidence="11" type="ORF">WNY58_01550</name>
</gene>
<feature type="transmembrane region" description="Helical" evidence="10">
    <location>
        <begin position="236"/>
        <end position="255"/>
    </location>
</feature>
<feature type="transmembrane region" description="Helical" evidence="10">
    <location>
        <begin position="20"/>
        <end position="41"/>
    </location>
</feature>
<keyword evidence="1 10" id="KW-0813">Transport</keyword>
<evidence type="ECO:0000256" key="5">
    <source>
        <dbReference type="ARBA" id="ARBA00022692"/>
    </source>
</evidence>
<sequence>MALIHTSSPHLHKAVNATDVMRLVVLATLPGLAAMTFFFGWGTLINVIWACLLAVGFEAIIIKMRKRPLGFYLKDYSALVTGLLLGLALPPFAPWWVMVVGVFVAIVIAKHLYGGLGQNPFNPAMVAYALLLISFPVVMTSWTQPFLMVDDGQSWNVMGFIDTFKLIFAGIEPPMIDSFSGATPLDAMRHRGGQTTEEVWANVPVLAQGMGAWHAVSAAYFMGGVFLIYRKVLTVHTPLAILATLGGVASIFYAIDPYQFADPFFHLTAGATMLGAFFIATDPVTSATSNKGKVVYGIGIGLLIFVIRDWGGYPDAVAFAVLLMNLSAPFIDQYTQPRSYGHAKAKRGMKGGA</sequence>
<feature type="modified residue" description="FMN phosphoryl threonine" evidence="10">
    <location>
        <position position="183"/>
    </location>
</feature>
<organism evidence="11 12">
    <name type="scientific">Neptuniibacter pectenicola</name>
    <dbReference type="NCBI Taxonomy" id="1806669"/>
    <lineage>
        <taxon>Bacteria</taxon>
        <taxon>Pseudomonadati</taxon>
        <taxon>Pseudomonadota</taxon>
        <taxon>Gammaproteobacteria</taxon>
        <taxon>Oceanospirillales</taxon>
        <taxon>Oceanospirillaceae</taxon>
        <taxon>Neptuniibacter</taxon>
    </lineage>
</organism>
<keyword evidence="10" id="KW-1003">Cell membrane</keyword>
<evidence type="ECO:0000256" key="1">
    <source>
        <dbReference type="ARBA" id="ARBA00022448"/>
    </source>
</evidence>
<proteinExistence type="inferred from homology"/>
<keyword evidence="2 10" id="KW-0597">Phosphoprotein</keyword>
<comment type="similarity">
    <text evidence="10">Belongs to the NqrB/RnfD family.</text>
</comment>
<keyword evidence="9 10" id="KW-0472">Membrane</keyword>
<comment type="function">
    <text evidence="10">Part of a membrane-bound complex that couples electron transfer with translocation of ions across the membrane.</text>
</comment>
<evidence type="ECO:0000256" key="9">
    <source>
        <dbReference type="ARBA" id="ARBA00023136"/>
    </source>
</evidence>
<evidence type="ECO:0000313" key="12">
    <source>
        <dbReference type="Proteomes" id="UP001449225"/>
    </source>
</evidence>
<reference evidence="11 12" key="1">
    <citation type="submission" date="2024-03" db="EMBL/GenBank/DDBJ databases">
        <title>Community enrichment and isolation of bacterial strains for fucoidan degradation.</title>
        <authorList>
            <person name="Sichert A."/>
        </authorList>
    </citation>
    <scope>NUCLEOTIDE SEQUENCE [LARGE SCALE GENOMIC DNA]</scope>
    <source>
        <strain evidence="11 12">AS76</strain>
    </source>
</reference>
<keyword evidence="8 10" id="KW-1133">Transmembrane helix</keyword>
<evidence type="ECO:0000256" key="8">
    <source>
        <dbReference type="ARBA" id="ARBA00022989"/>
    </source>
</evidence>
<feature type="transmembrane region" description="Helical" evidence="10">
    <location>
        <begin position="261"/>
        <end position="281"/>
    </location>
</feature>
<evidence type="ECO:0000256" key="7">
    <source>
        <dbReference type="ARBA" id="ARBA00022982"/>
    </source>
</evidence>
<comment type="subcellular location">
    <subcellularLocation>
        <location evidence="10">Cell inner membrane</location>
        <topology evidence="10">Multi-pass membrane protein</topology>
    </subcellularLocation>
</comment>
<comment type="subunit">
    <text evidence="10">The complex is composed of six subunits: RnfA, RnfB, RnfC, RnfD, RnfE and RnfG.</text>
</comment>
<keyword evidence="10" id="KW-0997">Cell inner membrane</keyword>
<feature type="transmembrane region" description="Helical" evidence="10">
    <location>
        <begin position="47"/>
        <end position="64"/>
    </location>
</feature>
<evidence type="ECO:0000256" key="3">
    <source>
        <dbReference type="ARBA" id="ARBA00022630"/>
    </source>
</evidence>
<feature type="transmembrane region" description="Helical" evidence="10">
    <location>
        <begin position="293"/>
        <end position="310"/>
    </location>
</feature>
<evidence type="ECO:0000256" key="2">
    <source>
        <dbReference type="ARBA" id="ARBA00022553"/>
    </source>
</evidence>
<evidence type="ECO:0000256" key="10">
    <source>
        <dbReference type="HAMAP-Rule" id="MF_00462"/>
    </source>
</evidence>
<dbReference type="PANTHER" id="PTHR30578">
    <property type="entry name" value="ELECTRON TRANSPORT COMPLEX PROTEIN RNFD"/>
    <property type="match status" value="1"/>
</dbReference>
<evidence type="ECO:0000256" key="4">
    <source>
        <dbReference type="ARBA" id="ARBA00022643"/>
    </source>
</evidence>
<keyword evidence="6 10" id="KW-1278">Translocase</keyword>
<protein>
    <recommendedName>
        <fullName evidence="10">Ion-translocating oxidoreductase complex subunit D</fullName>
        <ecNumber evidence="10">7.-.-.-</ecNumber>
    </recommendedName>
    <alternativeName>
        <fullName evidence="10">Rnf electron transport complex subunit D</fullName>
    </alternativeName>
</protein>
<feature type="transmembrane region" description="Helical" evidence="10">
    <location>
        <begin position="125"/>
        <end position="142"/>
    </location>
</feature>
<evidence type="ECO:0000313" key="11">
    <source>
        <dbReference type="EMBL" id="MEM5535065.1"/>
    </source>
</evidence>
<feature type="transmembrane region" description="Helical" evidence="10">
    <location>
        <begin position="211"/>
        <end position="229"/>
    </location>
</feature>
<feature type="transmembrane region" description="Helical" evidence="10">
    <location>
        <begin position="95"/>
        <end position="113"/>
    </location>
</feature>
<dbReference type="EMBL" id="JBBMRA010000001">
    <property type="protein sequence ID" value="MEM5535065.1"/>
    <property type="molecule type" value="Genomic_DNA"/>
</dbReference>
<dbReference type="EC" id="7.-.-.-" evidence="10"/>
<feature type="transmembrane region" description="Helical" evidence="10">
    <location>
        <begin position="71"/>
        <end position="89"/>
    </location>
</feature>
<dbReference type="NCBIfam" id="NF002011">
    <property type="entry name" value="PRK00816.1"/>
    <property type="match status" value="1"/>
</dbReference>